<sequence>MGYLVYDSSTVINFDDRVLAHLEVVIVSKLRRKESFALSWRESADNGDGRTTIWVDPSIPLRFRFTGSRPPTLDREWIEKLAAAAASSTGLIAIDEDGQQVIGSTHERGL</sequence>
<protein>
    <submittedName>
        <fullName evidence="2">ATP-dependent DNA ligase</fullName>
    </submittedName>
</protein>
<dbReference type="Pfam" id="PF25355">
    <property type="entry name" value="DUF7882"/>
    <property type="match status" value="1"/>
</dbReference>
<proteinExistence type="predicted"/>
<keyword evidence="2" id="KW-0436">Ligase</keyword>
<dbReference type="Proteomes" id="UP001174210">
    <property type="component" value="Unassembled WGS sequence"/>
</dbReference>
<evidence type="ECO:0000313" key="2">
    <source>
        <dbReference type="EMBL" id="MDN4597029.1"/>
    </source>
</evidence>
<dbReference type="EMBL" id="JAROCB010000002">
    <property type="protein sequence ID" value="MDN4597029.1"/>
    <property type="molecule type" value="Genomic_DNA"/>
</dbReference>
<organism evidence="2 3">
    <name type="scientific">Leifsonia virtsii</name>
    <dbReference type="NCBI Taxonomy" id="3035915"/>
    <lineage>
        <taxon>Bacteria</taxon>
        <taxon>Bacillati</taxon>
        <taxon>Actinomycetota</taxon>
        <taxon>Actinomycetes</taxon>
        <taxon>Micrococcales</taxon>
        <taxon>Microbacteriaceae</taxon>
        <taxon>Leifsonia</taxon>
    </lineage>
</organism>
<dbReference type="RefSeq" id="WP_301217607.1">
    <property type="nucleotide sequence ID" value="NZ_JAROCB010000002.1"/>
</dbReference>
<comment type="caution">
    <text evidence="2">The sequence shown here is derived from an EMBL/GenBank/DDBJ whole genome shotgun (WGS) entry which is preliminary data.</text>
</comment>
<name>A0ABT8IYC5_9MICO</name>
<feature type="domain" description="DUF7882" evidence="1">
    <location>
        <begin position="1"/>
        <end position="96"/>
    </location>
</feature>
<reference evidence="2" key="1">
    <citation type="submission" date="2023-03" db="EMBL/GenBank/DDBJ databases">
        <title>MT1 and MT2 Draft Genomes of Novel Species.</title>
        <authorList>
            <person name="Venkateswaran K."/>
        </authorList>
    </citation>
    <scope>NUCLEOTIDE SEQUENCE</scope>
    <source>
        <strain evidence="2">F6_8S_P_1A</strain>
    </source>
</reference>
<accession>A0ABT8IYC5</accession>
<evidence type="ECO:0000259" key="1">
    <source>
        <dbReference type="Pfam" id="PF25355"/>
    </source>
</evidence>
<dbReference type="InterPro" id="IPR057204">
    <property type="entry name" value="DUF7882"/>
</dbReference>
<keyword evidence="3" id="KW-1185">Reference proteome</keyword>
<evidence type="ECO:0000313" key="3">
    <source>
        <dbReference type="Proteomes" id="UP001174210"/>
    </source>
</evidence>
<dbReference type="GO" id="GO:0016874">
    <property type="term" value="F:ligase activity"/>
    <property type="evidence" value="ECO:0007669"/>
    <property type="project" value="UniProtKB-KW"/>
</dbReference>
<gene>
    <name evidence="2" type="ORF">P5G59_07745</name>
</gene>